<evidence type="ECO:0000313" key="2">
    <source>
        <dbReference type="Proteomes" id="UP000237000"/>
    </source>
</evidence>
<keyword evidence="2" id="KW-1185">Reference proteome</keyword>
<accession>A0A2P5FHM8</accession>
<gene>
    <name evidence="1" type="ORF">TorRG33x02_070450</name>
</gene>
<dbReference type="Proteomes" id="UP000237000">
    <property type="component" value="Unassembled WGS sequence"/>
</dbReference>
<proteinExistence type="predicted"/>
<dbReference type="AlphaFoldDB" id="A0A2P5FHM8"/>
<name>A0A2P5FHM8_TREOI</name>
<reference evidence="2" key="1">
    <citation type="submission" date="2016-06" db="EMBL/GenBank/DDBJ databases">
        <title>Parallel loss of symbiosis genes in relatives of nitrogen-fixing non-legume Parasponia.</title>
        <authorList>
            <person name="Van Velzen R."/>
            <person name="Holmer R."/>
            <person name="Bu F."/>
            <person name="Rutten L."/>
            <person name="Van Zeijl A."/>
            <person name="Liu W."/>
            <person name="Santuari L."/>
            <person name="Cao Q."/>
            <person name="Sharma T."/>
            <person name="Shen D."/>
            <person name="Roswanjaya Y."/>
            <person name="Wardhani T."/>
            <person name="Kalhor M.S."/>
            <person name="Jansen J."/>
            <person name="Van den Hoogen J."/>
            <person name="Gungor B."/>
            <person name="Hartog M."/>
            <person name="Hontelez J."/>
            <person name="Verver J."/>
            <person name="Yang W.-C."/>
            <person name="Schijlen E."/>
            <person name="Repin R."/>
            <person name="Schilthuizen M."/>
            <person name="Schranz E."/>
            <person name="Heidstra R."/>
            <person name="Miyata K."/>
            <person name="Fedorova E."/>
            <person name="Kohlen W."/>
            <person name="Bisseling T."/>
            <person name="Smit S."/>
            <person name="Geurts R."/>
        </authorList>
    </citation>
    <scope>NUCLEOTIDE SEQUENCE [LARGE SCALE GENOMIC DNA]</scope>
    <source>
        <strain evidence="2">cv. RG33-2</strain>
    </source>
</reference>
<sequence>MVIGLAKVHGLMGRGPWVWDTSVGLLRKSACVPRSMGGERSESVELIVYLGKHRKHWDRRTGHPSLWHYWNLSDLDRSFISTRQNSPRASLSLSLSHIRKQHQIFH</sequence>
<evidence type="ECO:0000313" key="1">
    <source>
        <dbReference type="EMBL" id="PON97289.1"/>
    </source>
</evidence>
<dbReference type="EMBL" id="JXTC01000033">
    <property type="protein sequence ID" value="PON97289.1"/>
    <property type="molecule type" value="Genomic_DNA"/>
</dbReference>
<organism evidence="1 2">
    <name type="scientific">Trema orientale</name>
    <name type="common">Charcoal tree</name>
    <name type="synonym">Celtis orientalis</name>
    <dbReference type="NCBI Taxonomy" id="63057"/>
    <lineage>
        <taxon>Eukaryota</taxon>
        <taxon>Viridiplantae</taxon>
        <taxon>Streptophyta</taxon>
        <taxon>Embryophyta</taxon>
        <taxon>Tracheophyta</taxon>
        <taxon>Spermatophyta</taxon>
        <taxon>Magnoliopsida</taxon>
        <taxon>eudicotyledons</taxon>
        <taxon>Gunneridae</taxon>
        <taxon>Pentapetalae</taxon>
        <taxon>rosids</taxon>
        <taxon>fabids</taxon>
        <taxon>Rosales</taxon>
        <taxon>Cannabaceae</taxon>
        <taxon>Trema</taxon>
    </lineage>
</organism>
<protein>
    <submittedName>
        <fullName evidence="1">Uncharacterized protein</fullName>
    </submittedName>
</protein>
<dbReference type="InParanoid" id="A0A2P5FHM8"/>
<comment type="caution">
    <text evidence="1">The sequence shown here is derived from an EMBL/GenBank/DDBJ whole genome shotgun (WGS) entry which is preliminary data.</text>
</comment>